<reference evidence="8" key="1">
    <citation type="submission" date="2016-11" db="EMBL/GenBank/DDBJ databases">
        <authorList>
            <person name="Varghese N."/>
            <person name="Submissions S."/>
        </authorList>
    </citation>
    <scope>NUCLEOTIDE SEQUENCE [LARGE SCALE GENOMIC DNA]</scope>
    <source>
        <strain evidence="8">DSM 100564</strain>
    </source>
</reference>
<sequence length="311" mass="33275">MSLKTPHINRRNLLLGAAATPFVMASASPALAAADMMGIGATRFNRMKLGGFEVTTLLVGTRTVEGPQNIFGMNASAEDFAAASQAANIPTDKAQFFFTPTVVNTGSELVLFDTGLNPDAMTGALQAADYSPDQIDTVVITHMHGDHIGGVAGDAGVTFANARHVTGSAEMNFWKGTEGKNKAFEAKVRPNIERFEMLDDGASVAPGITATAAFGHTPGHMGYRLESQGKQLMIAADFANHYVWSLAHPDWEVKFDMDKSAAAATRKKMLDMLAADKTPFVGYHMPWPAVGYVATHGDGYHYVPASYQLML</sequence>
<dbReference type="SMART" id="SM00849">
    <property type="entry name" value="Lactamase_B"/>
    <property type="match status" value="1"/>
</dbReference>
<dbReference type="GO" id="GO:0016787">
    <property type="term" value="F:hydrolase activity"/>
    <property type="evidence" value="ECO:0007669"/>
    <property type="project" value="UniProtKB-KW"/>
</dbReference>
<dbReference type="PANTHER" id="PTHR42978">
    <property type="entry name" value="QUORUM-QUENCHING LACTONASE YTNP-RELATED-RELATED"/>
    <property type="match status" value="1"/>
</dbReference>
<dbReference type="PROSITE" id="PS51318">
    <property type="entry name" value="TAT"/>
    <property type="match status" value="1"/>
</dbReference>
<evidence type="ECO:0000313" key="8">
    <source>
        <dbReference type="Proteomes" id="UP000183982"/>
    </source>
</evidence>
<keyword evidence="4" id="KW-0862">Zinc</keyword>
<evidence type="ECO:0000259" key="6">
    <source>
        <dbReference type="SMART" id="SM00849"/>
    </source>
</evidence>
<dbReference type="InterPro" id="IPR001279">
    <property type="entry name" value="Metallo-B-lactamas"/>
</dbReference>
<feature type="signal peptide" evidence="5">
    <location>
        <begin position="1"/>
        <end position="32"/>
    </location>
</feature>
<evidence type="ECO:0000256" key="4">
    <source>
        <dbReference type="ARBA" id="ARBA00022833"/>
    </source>
</evidence>
<keyword evidence="5" id="KW-0732">Signal</keyword>
<dbReference type="Proteomes" id="UP000183982">
    <property type="component" value="Unassembled WGS sequence"/>
</dbReference>
<feature type="chain" id="PRO_5012183854" evidence="5">
    <location>
        <begin position="33"/>
        <end position="311"/>
    </location>
</feature>
<evidence type="ECO:0000256" key="5">
    <source>
        <dbReference type="SAM" id="SignalP"/>
    </source>
</evidence>
<accession>A0A1M6GZQ0</accession>
<dbReference type="OrthoDB" id="9773738at2"/>
<dbReference type="PANTHER" id="PTHR42978:SF6">
    <property type="entry name" value="QUORUM-QUENCHING LACTONASE YTNP-RELATED"/>
    <property type="match status" value="1"/>
</dbReference>
<dbReference type="STRING" id="1470563.SAMN05444000_105177"/>
<evidence type="ECO:0000256" key="3">
    <source>
        <dbReference type="ARBA" id="ARBA00022801"/>
    </source>
</evidence>
<organism evidence="7 8">
    <name type="scientific">Shimia gijangensis</name>
    <dbReference type="NCBI Taxonomy" id="1470563"/>
    <lineage>
        <taxon>Bacteria</taxon>
        <taxon>Pseudomonadati</taxon>
        <taxon>Pseudomonadota</taxon>
        <taxon>Alphaproteobacteria</taxon>
        <taxon>Rhodobacterales</taxon>
        <taxon>Roseobacteraceae</taxon>
    </lineage>
</organism>
<dbReference type="GO" id="GO:0046872">
    <property type="term" value="F:metal ion binding"/>
    <property type="evidence" value="ECO:0007669"/>
    <property type="project" value="UniProtKB-KW"/>
</dbReference>
<keyword evidence="2" id="KW-0479">Metal-binding</keyword>
<gene>
    <name evidence="7" type="ORF">SAMN05444000_105177</name>
</gene>
<keyword evidence="8" id="KW-1185">Reference proteome</keyword>
<dbReference type="InterPro" id="IPR051013">
    <property type="entry name" value="MBL_superfamily_lactonases"/>
</dbReference>
<dbReference type="Gene3D" id="3.60.15.10">
    <property type="entry name" value="Ribonuclease Z/Hydroxyacylglutathione hydrolase-like"/>
    <property type="match status" value="1"/>
</dbReference>
<feature type="domain" description="Metallo-beta-lactamase" evidence="6">
    <location>
        <begin position="97"/>
        <end position="284"/>
    </location>
</feature>
<dbReference type="Pfam" id="PF00753">
    <property type="entry name" value="Lactamase_B"/>
    <property type="match status" value="1"/>
</dbReference>
<dbReference type="CDD" id="cd07720">
    <property type="entry name" value="OPHC2-like_MBL-fold"/>
    <property type="match status" value="1"/>
</dbReference>
<evidence type="ECO:0000313" key="7">
    <source>
        <dbReference type="EMBL" id="SHJ15392.1"/>
    </source>
</evidence>
<name>A0A1M6GZQ0_9RHOB</name>
<dbReference type="RefSeq" id="WP_073250845.1">
    <property type="nucleotide sequence ID" value="NZ_FQZQ01000005.1"/>
</dbReference>
<dbReference type="EMBL" id="FQZQ01000005">
    <property type="protein sequence ID" value="SHJ15392.1"/>
    <property type="molecule type" value="Genomic_DNA"/>
</dbReference>
<evidence type="ECO:0000256" key="2">
    <source>
        <dbReference type="ARBA" id="ARBA00022723"/>
    </source>
</evidence>
<dbReference type="InterPro" id="IPR006311">
    <property type="entry name" value="TAT_signal"/>
</dbReference>
<dbReference type="AlphaFoldDB" id="A0A1M6GZQ0"/>
<keyword evidence="3" id="KW-0378">Hydrolase</keyword>
<dbReference type="InterPro" id="IPR036866">
    <property type="entry name" value="RibonucZ/Hydroxyglut_hydro"/>
</dbReference>
<comment type="similarity">
    <text evidence="1">Belongs to the metallo-beta-lactamase superfamily.</text>
</comment>
<evidence type="ECO:0000256" key="1">
    <source>
        <dbReference type="ARBA" id="ARBA00007749"/>
    </source>
</evidence>
<dbReference type="SUPFAM" id="SSF56281">
    <property type="entry name" value="Metallo-hydrolase/oxidoreductase"/>
    <property type="match status" value="1"/>
</dbReference>
<protein>
    <submittedName>
        <fullName evidence="7">Glyoxylase, beta-lactamase superfamily II</fullName>
    </submittedName>
</protein>
<proteinExistence type="inferred from homology"/>